<feature type="chain" id="PRO_5021882021" description="FG-GAP repeat protein" evidence="2">
    <location>
        <begin position="32"/>
        <end position="512"/>
    </location>
</feature>
<dbReference type="InterPro" id="IPR028994">
    <property type="entry name" value="Integrin_alpha_N"/>
</dbReference>
<dbReference type="KEGG" id="pnd:Pla175_17790"/>
<dbReference type="GO" id="GO:0000272">
    <property type="term" value="P:polysaccharide catabolic process"/>
    <property type="evidence" value="ECO:0007669"/>
    <property type="project" value="InterPro"/>
</dbReference>
<accession>A0A518DAC5</accession>
<evidence type="ECO:0000313" key="4">
    <source>
        <dbReference type="Proteomes" id="UP000317429"/>
    </source>
</evidence>
<dbReference type="InterPro" id="IPR036439">
    <property type="entry name" value="Dockerin_dom_sf"/>
</dbReference>
<protein>
    <recommendedName>
        <fullName evidence="5">FG-GAP repeat protein</fullName>
    </recommendedName>
</protein>
<dbReference type="AlphaFoldDB" id="A0A518DAC5"/>
<evidence type="ECO:0000256" key="1">
    <source>
        <dbReference type="ARBA" id="ARBA00022729"/>
    </source>
</evidence>
<dbReference type="InterPro" id="IPR002105">
    <property type="entry name" value="Dockerin_1_rpt"/>
</dbReference>
<dbReference type="PANTHER" id="PTHR36220:SF1">
    <property type="entry name" value="GAMMA TUBULIN COMPLEX COMPONENT C-TERMINAL DOMAIN-CONTAINING PROTEIN"/>
    <property type="match status" value="1"/>
</dbReference>
<evidence type="ECO:0000256" key="2">
    <source>
        <dbReference type="SAM" id="SignalP"/>
    </source>
</evidence>
<organism evidence="3 4">
    <name type="scientific">Pirellulimonas nuda</name>
    <dbReference type="NCBI Taxonomy" id="2528009"/>
    <lineage>
        <taxon>Bacteria</taxon>
        <taxon>Pseudomonadati</taxon>
        <taxon>Planctomycetota</taxon>
        <taxon>Planctomycetia</taxon>
        <taxon>Pirellulales</taxon>
        <taxon>Lacipirellulaceae</taxon>
        <taxon>Pirellulimonas</taxon>
    </lineage>
</organism>
<dbReference type="Gene3D" id="2.130.10.130">
    <property type="entry name" value="Integrin alpha, N-terminal"/>
    <property type="match status" value="2"/>
</dbReference>
<reference evidence="3 4" key="1">
    <citation type="submission" date="2019-02" db="EMBL/GenBank/DDBJ databases">
        <title>Deep-cultivation of Planctomycetes and their phenomic and genomic characterization uncovers novel biology.</title>
        <authorList>
            <person name="Wiegand S."/>
            <person name="Jogler M."/>
            <person name="Boedeker C."/>
            <person name="Pinto D."/>
            <person name="Vollmers J."/>
            <person name="Rivas-Marin E."/>
            <person name="Kohn T."/>
            <person name="Peeters S.H."/>
            <person name="Heuer A."/>
            <person name="Rast P."/>
            <person name="Oberbeckmann S."/>
            <person name="Bunk B."/>
            <person name="Jeske O."/>
            <person name="Meyerdierks A."/>
            <person name="Storesund J.E."/>
            <person name="Kallscheuer N."/>
            <person name="Luecker S."/>
            <person name="Lage O.M."/>
            <person name="Pohl T."/>
            <person name="Merkel B.J."/>
            <person name="Hornburger P."/>
            <person name="Mueller R.-W."/>
            <person name="Bruemmer F."/>
            <person name="Labrenz M."/>
            <person name="Spormann A.M."/>
            <person name="Op den Camp H."/>
            <person name="Overmann J."/>
            <person name="Amann R."/>
            <person name="Jetten M.S.M."/>
            <person name="Mascher T."/>
            <person name="Medema M.H."/>
            <person name="Devos D.P."/>
            <person name="Kaster A.-K."/>
            <person name="Ovreas L."/>
            <person name="Rohde M."/>
            <person name="Galperin M.Y."/>
            <person name="Jogler C."/>
        </authorList>
    </citation>
    <scope>NUCLEOTIDE SEQUENCE [LARGE SCALE GENOMIC DNA]</scope>
    <source>
        <strain evidence="3 4">Pla175</strain>
    </source>
</reference>
<dbReference type="Proteomes" id="UP000317429">
    <property type="component" value="Chromosome"/>
</dbReference>
<dbReference type="OrthoDB" id="2806980at2"/>
<dbReference type="EMBL" id="CP036291">
    <property type="protein sequence ID" value="QDU88403.1"/>
    <property type="molecule type" value="Genomic_DNA"/>
</dbReference>
<dbReference type="SUPFAM" id="SSF50965">
    <property type="entry name" value="Galactose oxidase, central domain"/>
    <property type="match status" value="1"/>
</dbReference>
<name>A0A518DAC5_9BACT</name>
<dbReference type="InterPro" id="IPR013517">
    <property type="entry name" value="FG-GAP"/>
</dbReference>
<gene>
    <name evidence="3" type="ORF">Pla175_17790</name>
</gene>
<dbReference type="SUPFAM" id="SSF82171">
    <property type="entry name" value="DPP6 N-terminal domain-like"/>
    <property type="match status" value="1"/>
</dbReference>
<dbReference type="GO" id="GO:0004553">
    <property type="term" value="F:hydrolase activity, hydrolyzing O-glycosyl compounds"/>
    <property type="evidence" value="ECO:0007669"/>
    <property type="project" value="InterPro"/>
</dbReference>
<dbReference type="Gene3D" id="1.10.1330.10">
    <property type="entry name" value="Dockerin domain"/>
    <property type="match status" value="1"/>
</dbReference>
<keyword evidence="1 2" id="KW-0732">Signal</keyword>
<proteinExistence type="predicted"/>
<dbReference type="InterPro" id="IPR011043">
    <property type="entry name" value="Gal_Oxase/kelch_b-propeller"/>
</dbReference>
<dbReference type="PANTHER" id="PTHR36220">
    <property type="entry name" value="UNNAMED PRODUCT"/>
    <property type="match status" value="1"/>
</dbReference>
<feature type="signal peptide" evidence="2">
    <location>
        <begin position="1"/>
        <end position="31"/>
    </location>
</feature>
<dbReference type="SUPFAM" id="SSF63446">
    <property type="entry name" value="Type I dockerin domain"/>
    <property type="match status" value="1"/>
</dbReference>
<keyword evidence="4" id="KW-1185">Reference proteome</keyword>
<dbReference type="Pfam" id="PF00404">
    <property type="entry name" value="Dockerin_1"/>
    <property type="match status" value="1"/>
</dbReference>
<evidence type="ECO:0000313" key="3">
    <source>
        <dbReference type="EMBL" id="QDU88403.1"/>
    </source>
</evidence>
<evidence type="ECO:0008006" key="5">
    <source>
        <dbReference type="Google" id="ProtNLM"/>
    </source>
</evidence>
<dbReference type="PROSITE" id="PS00018">
    <property type="entry name" value="EF_HAND_1"/>
    <property type="match status" value="2"/>
</dbReference>
<sequence precursor="true">MTTPQQTCLGSRSVAYLVALCCCLVAAWSQADSPVRFVQKLTPTGLVGGLDFGGSVAASGSRIAVSDISDAARGTQSGAVFLFELEGNQWVQTAKITSDTGGATEWYGSTLALTDGELFVGAQRDSDFGSISGSVHVYEFDEQGAPQLKQQLSMPMPIANAYFGSALAIEENTLVAGASQRLGGSYFGTGRSFVFQRNEAGDWEFEQELIAGGLNVGDVFNTATISNGRIAVSAPRADIFGDTAGAVFIFEKLENGWEQVDVVGSPNPDFELDGIAFDGDSLLVGEIHSDSLAADAGAFHSFVRSPSGEWTFEATTNAPDGQAGDRFGGPIKAHSGLAVVAARADDDNGLDAGSVYLLSRSSDDTWSQIAKVTRPEGGAGGAFGSDIAFDGKRIVIGASRSNAAYVYEIVSLPGDFNRDGFIDAADFTVWRDHFGDIVEPYSFADANGDGFIQQLDYQIWKQGFQSGSAIALSIVEPVPEPSTIRAAVIAFVSLCLFRQQLGCDPRSAAGVR</sequence>
<dbReference type="InterPro" id="IPR018247">
    <property type="entry name" value="EF_Hand_1_Ca_BS"/>
</dbReference>
<dbReference type="Pfam" id="PF14312">
    <property type="entry name" value="FG-GAP_2"/>
    <property type="match status" value="4"/>
</dbReference>